<dbReference type="InterPro" id="IPR036045">
    <property type="entry name" value="Sec1-like_sf"/>
</dbReference>
<dbReference type="SUPFAM" id="SSF56815">
    <property type="entry name" value="Sec1/munc18-like (SM) proteins"/>
    <property type="match status" value="1"/>
</dbReference>
<dbReference type="GeneTree" id="ENSGT00940000160045"/>
<dbReference type="Proteomes" id="UP000291022">
    <property type="component" value="Unassembled WGS sequence"/>
</dbReference>
<keyword evidence="2" id="KW-1185">Reference proteome</keyword>
<dbReference type="Gene3D" id="3.40.50.2060">
    <property type="match status" value="1"/>
</dbReference>
<dbReference type="OMA" id="GITSEWT"/>
<protein>
    <submittedName>
        <fullName evidence="1">Uncharacterized protein</fullName>
    </submittedName>
</protein>
<reference evidence="1" key="2">
    <citation type="submission" date="2025-08" db="UniProtKB">
        <authorList>
            <consortium name="Ensembl"/>
        </authorList>
    </citation>
    <scope>IDENTIFICATION</scope>
</reference>
<dbReference type="STRING" id="9643.ENSUAMP00000024366"/>
<evidence type="ECO:0000313" key="1">
    <source>
        <dbReference type="Ensembl" id="ENSUAMP00000024366.1"/>
    </source>
</evidence>
<name>A0A452RXX6_URSAM</name>
<sequence length="75" mass="8031">MAPSGLKAVVGEKILSGVIRSVKKDGEWKVLIMDHPSMRILSSCCKMSDILAEGITSEWTPPPHAAQVGPEYGVP</sequence>
<dbReference type="Ensembl" id="ENSUAMT00000027214.1">
    <property type="protein sequence ID" value="ENSUAMP00000024366.1"/>
    <property type="gene ID" value="ENSUAMG00000019050.1"/>
</dbReference>
<reference evidence="1" key="3">
    <citation type="submission" date="2025-09" db="UniProtKB">
        <authorList>
            <consortium name="Ensembl"/>
        </authorList>
    </citation>
    <scope>IDENTIFICATION</scope>
</reference>
<dbReference type="AlphaFoldDB" id="A0A452RXX6"/>
<organism evidence="1 2">
    <name type="scientific">Ursus americanus</name>
    <name type="common">American black bear</name>
    <name type="synonym">Euarctos americanus</name>
    <dbReference type="NCBI Taxonomy" id="9643"/>
    <lineage>
        <taxon>Eukaryota</taxon>
        <taxon>Metazoa</taxon>
        <taxon>Chordata</taxon>
        <taxon>Craniata</taxon>
        <taxon>Vertebrata</taxon>
        <taxon>Euteleostomi</taxon>
        <taxon>Mammalia</taxon>
        <taxon>Eutheria</taxon>
        <taxon>Laurasiatheria</taxon>
        <taxon>Carnivora</taxon>
        <taxon>Caniformia</taxon>
        <taxon>Ursidae</taxon>
        <taxon>Ursus</taxon>
    </lineage>
</organism>
<reference evidence="2" key="1">
    <citation type="submission" date="2016-06" db="EMBL/GenBank/DDBJ databases">
        <title>De novo assembly and RNA-Seq shows season-dependent expression and editing in black bear kidneys.</title>
        <authorList>
            <person name="Korstanje R."/>
            <person name="Srivastava A."/>
            <person name="Sarsani V.K."/>
            <person name="Sheehan S.M."/>
            <person name="Seger R.L."/>
            <person name="Barter M.E."/>
            <person name="Lindqvist C."/>
            <person name="Brody L.C."/>
            <person name="Mullikin J.C."/>
        </authorList>
    </citation>
    <scope>NUCLEOTIDE SEQUENCE [LARGE SCALE GENOMIC DNA]</scope>
</reference>
<proteinExistence type="predicted"/>
<dbReference type="InterPro" id="IPR043154">
    <property type="entry name" value="Sec-1-like_dom1"/>
</dbReference>
<evidence type="ECO:0000313" key="2">
    <source>
        <dbReference type="Proteomes" id="UP000291022"/>
    </source>
</evidence>
<accession>A0A452RXX6</accession>